<accession>A0A1G8XKA0</accession>
<dbReference type="InterPro" id="IPR036515">
    <property type="entry name" value="Transposase_17_sf"/>
</dbReference>
<dbReference type="RefSeq" id="WP_091511002.1">
    <property type="nucleotide sequence ID" value="NZ_FNFH01000002.1"/>
</dbReference>
<dbReference type="AlphaFoldDB" id="A0A1G8XKA0"/>
<dbReference type="SMART" id="SM01321">
    <property type="entry name" value="Y1_Tnp"/>
    <property type="match status" value="1"/>
</dbReference>
<dbReference type="GO" id="GO:0004803">
    <property type="term" value="F:transposase activity"/>
    <property type="evidence" value="ECO:0007669"/>
    <property type="project" value="InterPro"/>
</dbReference>
<proteinExistence type="predicted"/>
<dbReference type="STRING" id="658219.SAMN05216212_1130"/>
<keyword evidence="3" id="KW-1185">Reference proteome</keyword>
<dbReference type="GO" id="GO:0043565">
    <property type="term" value="F:sequence-specific DNA binding"/>
    <property type="evidence" value="ECO:0007669"/>
    <property type="project" value="TreeGrafter"/>
</dbReference>
<dbReference type="PANTHER" id="PTHR36966">
    <property type="entry name" value="REP-ASSOCIATED TYROSINE TRANSPOSASE"/>
    <property type="match status" value="1"/>
</dbReference>
<dbReference type="InterPro" id="IPR002686">
    <property type="entry name" value="Transposase_17"/>
</dbReference>
<protein>
    <submittedName>
        <fullName evidence="2">REP element-mobilizing transposase RayT</fullName>
    </submittedName>
</protein>
<dbReference type="NCBIfam" id="NF047646">
    <property type="entry name" value="REP_Tyr_transpos"/>
    <property type="match status" value="1"/>
</dbReference>
<dbReference type="SUPFAM" id="SSF143422">
    <property type="entry name" value="Transposase IS200-like"/>
    <property type="match status" value="1"/>
</dbReference>
<gene>
    <name evidence="2" type="ORF">SAMN05216212_1130</name>
</gene>
<evidence type="ECO:0000313" key="2">
    <source>
        <dbReference type="EMBL" id="SDJ90876.1"/>
    </source>
</evidence>
<dbReference type="Proteomes" id="UP000199305">
    <property type="component" value="Unassembled WGS sequence"/>
</dbReference>
<organism evidence="2 3">
    <name type="scientific">Microbulbifer yueqingensis</name>
    <dbReference type="NCBI Taxonomy" id="658219"/>
    <lineage>
        <taxon>Bacteria</taxon>
        <taxon>Pseudomonadati</taxon>
        <taxon>Pseudomonadota</taxon>
        <taxon>Gammaproteobacteria</taxon>
        <taxon>Cellvibrionales</taxon>
        <taxon>Microbulbiferaceae</taxon>
        <taxon>Microbulbifer</taxon>
    </lineage>
</organism>
<name>A0A1G8XKA0_9GAMM</name>
<dbReference type="PANTHER" id="PTHR36966:SF1">
    <property type="entry name" value="REP-ASSOCIATED TYROSINE TRANSPOSASE"/>
    <property type="match status" value="1"/>
</dbReference>
<dbReference type="OrthoDB" id="9791101at2"/>
<dbReference type="InterPro" id="IPR052715">
    <property type="entry name" value="RAYT_transposase"/>
</dbReference>
<evidence type="ECO:0000313" key="3">
    <source>
        <dbReference type="Proteomes" id="UP000199305"/>
    </source>
</evidence>
<reference evidence="3" key="1">
    <citation type="submission" date="2016-10" db="EMBL/GenBank/DDBJ databases">
        <authorList>
            <person name="Varghese N."/>
            <person name="Submissions S."/>
        </authorList>
    </citation>
    <scope>NUCLEOTIDE SEQUENCE [LARGE SCALE GENOMIC DNA]</scope>
    <source>
        <strain evidence="3">CGMCC 1.10658</strain>
    </source>
</reference>
<dbReference type="Pfam" id="PF01797">
    <property type="entry name" value="Y1_Tnp"/>
    <property type="match status" value="1"/>
</dbReference>
<sequence>MNQRPHGHRLRLGRHSEPNRIYLITAVCYRRRRVFADFWRGRAFVASLREVENSACTLCYVVMPDHIHWLMQLAEESNLSQTVQKVKALTTMLLRDRWHGQVWQRGFHDHALRSEEDVREVARYLVANPLRAGLVSSARYYPLWDAEWL</sequence>
<evidence type="ECO:0000259" key="1">
    <source>
        <dbReference type="SMART" id="SM01321"/>
    </source>
</evidence>
<feature type="domain" description="Transposase IS200-like" evidence="1">
    <location>
        <begin position="17"/>
        <end position="128"/>
    </location>
</feature>
<dbReference type="EMBL" id="FNFH01000002">
    <property type="protein sequence ID" value="SDJ90876.1"/>
    <property type="molecule type" value="Genomic_DNA"/>
</dbReference>
<dbReference type="GO" id="GO:0006313">
    <property type="term" value="P:DNA transposition"/>
    <property type="evidence" value="ECO:0007669"/>
    <property type="project" value="InterPro"/>
</dbReference>
<dbReference type="Gene3D" id="3.30.70.1290">
    <property type="entry name" value="Transposase IS200-like"/>
    <property type="match status" value="1"/>
</dbReference>